<dbReference type="GO" id="GO:0003950">
    <property type="term" value="F:NAD+ poly-ADP-ribosyltransferase activity"/>
    <property type="evidence" value="ECO:0007669"/>
    <property type="project" value="UniProtKB-UniRule"/>
</dbReference>
<name>A0A226E002_FOLCA</name>
<dbReference type="GO" id="GO:1990404">
    <property type="term" value="F:NAD+-protein mono-ADP-ribosyltransferase activity"/>
    <property type="evidence" value="ECO:0007669"/>
    <property type="project" value="TreeGrafter"/>
</dbReference>
<dbReference type="Pfam" id="PF00644">
    <property type="entry name" value="PARP"/>
    <property type="match status" value="1"/>
</dbReference>
<dbReference type="AlphaFoldDB" id="A0A226E002"/>
<evidence type="ECO:0000256" key="2">
    <source>
        <dbReference type="ARBA" id="ARBA00022679"/>
    </source>
</evidence>
<sequence length="254" mass="28662">MSTAVTARNSIVHRPALTPAAITLLRQITGKSETELQNILHQAKILPTSDENYIKIVEYVRNGQEHAFGIQVVNIIQIDRNNDPEFGPVIDGSLTASEFRMILWHGTKKNFVGPILENGFAPPPDKQQMFGRGIYFADRCSKSSQYCDGTSPGTEGYLFLCDVKVGRMYKPKGAHREYRQTPHPNFDSVKCVGKFIPDWDSCKEIDGVLLPSGETKVNTRFKSFAVQYNEHCVYEPERIKAKYLVVVKFQGQKC</sequence>
<dbReference type="PROSITE" id="PS51059">
    <property type="entry name" value="PARP_CATALYTIC"/>
    <property type="match status" value="1"/>
</dbReference>
<dbReference type="OrthoDB" id="429950at2759"/>
<dbReference type="GO" id="GO:0006302">
    <property type="term" value="P:double-strand break repair"/>
    <property type="evidence" value="ECO:0007669"/>
    <property type="project" value="TreeGrafter"/>
</dbReference>
<dbReference type="STRING" id="158441.A0A226E002"/>
<dbReference type="PANTHER" id="PTHR10459:SF60">
    <property type="entry name" value="POLY [ADP-RIBOSE] POLYMERASE 2"/>
    <property type="match status" value="1"/>
</dbReference>
<dbReference type="EMBL" id="LNIX01000008">
    <property type="protein sequence ID" value="OXA51052.1"/>
    <property type="molecule type" value="Genomic_DNA"/>
</dbReference>
<dbReference type="Gene3D" id="3.90.228.10">
    <property type="match status" value="1"/>
</dbReference>
<evidence type="ECO:0000313" key="7">
    <source>
        <dbReference type="EMBL" id="OXA51052.1"/>
    </source>
</evidence>
<dbReference type="InterPro" id="IPR050800">
    <property type="entry name" value="ARTD/PARP"/>
</dbReference>
<evidence type="ECO:0000256" key="5">
    <source>
        <dbReference type="RuleBase" id="RU362114"/>
    </source>
</evidence>
<proteinExistence type="predicted"/>
<dbReference type="SUPFAM" id="SSF56399">
    <property type="entry name" value="ADP-ribosylation"/>
    <property type="match status" value="1"/>
</dbReference>
<evidence type="ECO:0000256" key="1">
    <source>
        <dbReference type="ARBA" id="ARBA00022676"/>
    </source>
</evidence>
<keyword evidence="2 5" id="KW-0808">Transferase</keyword>
<dbReference type="OMA" id="TASEFRM"/>
<keyword evidence="1 5" id="KW-0328">Glycosyltransferase</keyword>
<accession>A0A226E002</accession>
<feature type="domain" description="PARP catalytic" evidence="6">
    <location>
        <begin position="28"/>
        <end position="254"/>
    </location>
</feature>
<dbReference type="GO" id="GO:0070212">
    <property type="term" value="P:protein poly-ADP-ribosylation"/>
    <property type="evidence" value="ECO:0007669"/>
    <property type="project" value="TreeGrafter"/>
</dbReference>
<keyword evidence="3 5" id="KW-0520">NAD</keyword>
<evidence type="ECO:0000256" key="3">
    <source>
        <dbReference type="ARBA" id="ARBA00023027"/>
    </source>
</evidence>
<comment type="caution">
    <text evidence="7">The sequence shown here is derived from an EMBL/GenBank/DDBJ whole genome shotgun (WGS) entry which is preliminary data.</text>
</comment>
<organism evidence="7 8">
    <name type="scientific">Folsomia candida</name>
    <name type="common">Springtail</name>
    <dbReference type="NCBI Taxonomy" id="158441"/>
    <lineage>
        <taxon>Eukaryota</taxon>
        <taxon>Metazoa</taxon>
        <taxon>Ecdysozoa</taxon>
        <taxon>Arthropoda</taxon>
        <taxon>Hexapoda</taxon>
        <taxon>Collembola</taxon>
        <taxon>Entomobryomorpha</taxon>
        <taxon>Isotomoidea</taxon>
        <taxon>Isotomidae</taxon>
        <taxon>Proisotominae</taxon>
        <taxon>Folsomia</taxon>
    </lineage>
</organism>
<dbReference type="InterPro" id="IPR012317">
    <property type="entry name" value="Poly(ADP-ribose)pol_cat_dom"/>
</dbReference>
<comment type="catalytic activity">
    <reaction evidence="4">
        <text>NAD(+) + (ADP-D-ribosyl)n-acceptor = nicotinamide + (ADP-D-ribosyl)n+1-acceptor + H(+).</text>
        <dbReference type="EC" id="2.4.2.30"/>
    </reaction>
</comment>
<protein>
    <recommendedName>
        <fullName evidence="5">Poly [ADP-ribose] polymerase</fullName>
        <shortName evidence="5">PARP</shortName>
        <ecNumber evidence="5">2.4.2.-</ecNumber>
    </recommendedName>
</protein>
<dbReference type="EC" id="2.4.2.-" evidence="5"/>
<gene>
    <name evidence="7" type="ORF">Fcan01_14016</name>
</gene>
<evidence type="ECO:0000313" key="8">
    <source>
        <dbReference type="Proteomes" id="UP000198287"/>
    </source>
</evidence>
<reference evidence="7 8" key="1">
    <citation type="submission" date="2015-12" db="EMBL/GenBank/DDBJ databases">
        <title>The genome of Folsomia candida.</title>
        <authorList>
            <person name="Faddeeva A."/>
            <person name="Derks M.F."/>
            <person name="Anvar Y."/>
            <person name="Smit S."/>
            <person name="Van Straalen N."/>
            <person name="Roelofs D."/>
        </authorList>
    </citation>
    <scope>NUCLEOTIDE SEQUENCE [LARGE SCALE GENOMIC DNA]</scope>
    <source>
        <strain evidence="7 8">VU population</strain>
        <tissue evidence="7">Whole body</tissue>
    </source>
</reference>
<dbReference type="Proteomes" id="UP000198287">
    <property type="component" value="Unassembled WGS sequence"/>
</dbReference>
<evidence type="ECO:0000259" key="6">
    <source>
        <dbReference type="PROSITE" id="PS51059"/>
    </source>
</evidence>
<keyword evidence="8" id="KW-1185">Reference proteome</keyword>
<dbReference type="PANTHER" id="PTHR10459">
    <property type="entry name" value="DNA LIGASE"/>
    <property type="match status" value="1"/>
</dbReference>
<evidence type="ECO:0000256" key="4">
    <source>
        <dbReference type="ARBA" id="ARBA00033987"/>
    </source>
</evidence>
<dbReference type="GO" id="GO:0005730">
    <property type="term" value="C:nucleolus"/>
    <property type="evidence" value="ECO:0007669"/>
    <property type="project" value="TreeGrafter"/>
</dbReference>